<dbReference type="SUPFAM" id="SSF55781">
    <property type="entry name" value="GAF domain-like"/>
    <property type="match status" value="1"/>
</dbReference>
<keyword evidence="3" id="KW-0804">Transcription</keyword>
<evidence type="ECO:0000259" key="4">
    <source>
        <dbReference type="PROSITE" id="PS51077"/>
    </source>
</evidence>
<keyword evidence="7" id="KW-1185">Reference proteome</keyword>
<gene>
    <name evidence="6" type="ORF">MCNF_23010</name>
</gene>
<dbReference type="AlphaFoldDB" id="A0A7I7XWL8"/>
<dbReference type="PROSITE" id="PS51077">
    <property type="entry name" value="HTH_ICLR"/>
    <property type="match status" value="1"/>
</dbReference>
<dbReference type="SUPFAM" id="SSF46785">
    <property type="entry name" value="Winged helix' DNA-binding domain"/>
    <property type="match status" value="1"/>
</dbReference>
<dbReference type="InterPro" id="IPR036390">
    <property type="entry name" value="WH_DNA-bd_sf"/>
</dbReference>
<dbReference type="GO" id="GO:0003700">
    <property type="term" value="F:DNA-binding transcription factor activity"/>
    <property type="evidence" value="ECO:0007669"/>
    <property type="project" value="TreeGrafter"/>
</dbReference>
<sequence>MTRLTPALVRAFGILEMFIDDGGQGLTSAQIVEHTGLPRTTVHELLATMVATKYLRRDNANGIYQLGINAFRLGFAFADQFDLLKVGQRVTERVAARCNETVNFGVLDDDSIVYLCKVDSTFAVHTISKVGGRLPASCTAIGKVLLAALDDTELAKMLTRESLVSLTPNSITDPAEIMAQIRMIRQRGVAFEFGESNPDVTCVAAPVRDHRGKLIAALSVSVPYIRWKQRPEQEWVDLVTTGAREIGLELGSPS</sequence>
<dbReference type="EMBL" id="AP022612">
    <property type="protein sequence ID" value="BBZ33696.1"/>
    <property type="molecule type" value="Genomic_DNA"/>
</dbReference>
<dbReference type="Gene3D" id="3.30.450.40">
    <property type="match status" value="1"/>
</dbReference>
<dbReference type="Pfam" id="PF09339">
    <property type="entry name" value="HTH_IclR"/>
    <property type="match status" value="1"/>
</dbReference>
<dbReference type="PROSITE" id="PS51078">
    <property type="entry name" value="ICLR_ED"/>
    <property type="match status" value="1"/>
</dbReference>
<reference evidence="6" key="1">
    <citation type="journal article" date="2019" name="Emerg. Microbes Infect.">
        <title>Comprehensive subspecies identification of 175 nontuberculous mycobacteria species based on 7547 genomic profiles.</title>
        <authorList>
            <person name="Matsumoto Y."/>
            <person name="Kinjo T."/>
            <person name="Motooka D."/>
            <person name="Nabeya D."/>
            <person name="Jung N."/>
            <person name="Uechi K."/>
            <person name="Horii T."/>
            <person name="Iida T."/>
            <person name="Fujita J."/>
            <person name="Nakamura S."/>
        </authorList>
    </citation>
    <scope>NUCLEOTIDE SEQUENCE [LARGE SCALE GENOMIC DNA]</scope>
    <source>
        <strain evidence="6">JCM 13671</strain>
    </source>
</reference>
<dbReference type="Gene3D" id="1.10.10.10">
    <property type="entry name" value="Winged helix-like DNA-binding domain superfamily/Winged helix DNA-binding domain"/>
    <property type="match status" value="1"/>
</dbReference>
<dbReference type="InterPro" id="IPR014757">
    <property type="entry name" value="Tscrpt_reg_IclR_C"/>
</dbReference>
<organism evidence="6 7">
    <name type="scientific">Mycolicibacterium confluentis</name>
    <dbReference type="NCBI Taxonomy" id="28047"/>
    <lineage>
        <taxon>Bacteria</taxon>
        <taxon>Bacillati</taxon>
        <taxon>Actinomycetota</taxon>
        <taxon>Actinomycetes</taxon>
        <taxon>Mycobacteriales</taxon>
        <taxon>Mycobacteriaceae</taxon>
        <taxon>Mycolicibacterium</taxon>
    </lineage>
</organism>
<evidence type="ECO:0000256" key="3">
    <source>
        <dbReference type="ARBA" id="ARBA00023163"/>
    </source>
</evidence>
<dbReference type="RefSeq" id="WP_163645372.1">
    <property type="nucleotide sequence ID" value="NZ_AP022612.1"/>
</dbReference>
<evidence type="ECO:0000256" key="1">
    <source>
        <dbReference type="ARBA" id="ARBA00023015"/>
    </source>
</evidence>
<protein>
    <submittedName>
        <fullName evidence="6">Transcriptional regulator</fullName>
    </submittedName>
</protein>
<keyword evidence="2" id="KW-0238">DNA-binding</keyword>
<reference evidence="6" key="2">
    <citation type="submission" date="2020-02" db="EMBL/GenBank/DDBJ databases">
        <authorList>
            <person name="Matsumoto Y."/>
            <person name="Motooka D."/>
            <person name="Nakamura S."/>
        </authorList>
    </citation>
    <scope>NUCLEOTIDE SEQUENCE</scope>
    <source>
        <strain evidence="6">JCM 13671</strain>
    </source>
</reference>
<dbReference type="InterPro" id="IPR029016">
    <property type="entry name" value="GAF-like_dom_sf"/>
</dbReference>
<feature type="domain" description="HTH iclR-type" evidence="4">
    <location>
        <begin position="5"/>
        <end position="68"/>
    </location>
</feature>
<dbReference type="SMART" id="SM00346">
    <property type="entry name" value="HTH_ICLR"/>
    <property type="match status" value="1"/>
</dbReference>
<feature type="domain" description="IclR-ED" evidence="5">
    <location>
        <begin position="69"/>
        <end position="252"/>
    </location>
</feature>
<proteinExistence type="predicted"/>
<keyword evidence="1" id="KW-0805">Transcription regulation</keyword>
<evidence type="ECO:0000313" key="7">
    <source>
        <dbReference type="Proteomes" id="UP000466931"/>
    </source>
</evidence>
<evidence type="ECO:0000256" key="2">
    <source>
        <dbReference type="ARBA" id="ARBA00023125"/>
    </source>
</evidence>
<evidence type="ECO:0000313" key="6">
    <source>
        <dbReference type="EMBL" id="BBZ33696.1"/>
    </source>
</evidence>
<dbReference type="PANTHER" id="PTHR30136:SF2">
    <property type="entry name" value="TRANSCRIPTIONAL REGULATOR ICLR"/>
    <property type="match status" value="1"/>
</dbReference>
<dbReference type="GO" id="GO:0003677">
    <property type="term" value="F:DNA binding"/>
    <property type="evidence" value="ECO:0007669"/>
    <property type="project" value="UniProtKB-KW"/>
</dbReference>
<evidence type="ECO:0000259" key="5">
    <source>
        <dbReference type="PROSITE" id="PS51078"/>
    </source>
</evidence>
<dbReference type="GO" id="GO:0045892">
    <property type="term" value="P:negative regulation of DNA-templated transcription"/>
    <property type="evidence" value="ECO:0007669"/>
    <property type="project" value="TreeGrafter"/>
</dbReference>
<dbReference type="Pfam" id="PF01614">
    <property type="entry name" value="IclR_C"/>
    <property type="match status" value="1"/>
</dbReference>
<dbReference type="Proteomes" id="UP000466931">
    <property type="component" value="Chromosome"/>
</dbReference>
<dbReference type="InterPro" id="IPR036388">
    <property type="entry name" value="WH-like_DNA-bd_sf"/>
</dbReference>
<accession>A0A7I7XWL8</accession>
<dbReference type="InterPro" id="IPR005471">
    <property type="entry name" value="Tscrpt_reg_IclR_N"/>
</dbReference>
<dbReference type="InterPro" id="IPR050707">
    <property type="entry name" value="HTH_MetabolicPath_Reg"/>
</dbReference>
<dbReference type="PANTHER" id="PTHR30136">
    <property type="entry name" value="HELIX-TURN-HELIX TRANSCRIPTIONAL REGULATOR, ICLR FAMILY"/>
    <property type="match status" value="1"/>
</dbReference>
<name>A0A7I7XWL8_9MYCO</name>